<dbReference type="InterPro" id="IPR000477">
    <property type="entry name" value="RT_dom"/>
</dbReference>
<evidence type="ECO:0000313" key="3">
    <source>
        <dbReference type="Proteomes" id="UP000288805"/>
    </source>
</evidence>
<keyword evidence="2" id="KW-0378">Hydrolase</keyword>
<reference evidence="2 3" key="1">
    <citation type="journal article" date="2018" name="PLoS Genet.">
        <title>Population sequencing reveals clonal diversity and ancestral inbreeding in the grapevine cultivar Chardonnay.</title>
        <authorList>
            <person name="Roach M.J."/>
            <person name="Johnson D.L."/>
            <person name="Bohlmann J."/>
            <person name="van Vuuren H.J."/>
            <person name="Jones S.J."/>
            <person name="Pretorius I.S."/>
            <person name="Schmidt S.A."/>
            <person name="Borneman A.R."/>
        </authorList>
    </citation>
    <scope>NUCLEOTIDE SEQUENCE [LARGE SCALE GENOMIC DNA]</scope>
    <source>
        <strain evidence="3">cv. Chardonnay</strain>
        <tissue evidence="2">Leaf</tissue>
    </source>
</reference>
<dbReference type="SUPFAM" id="SSF56672">
    <property type="entry name" value="DNA/RNA polymerases"/>
    <property type="match status" value="1"/>
</dbReference>
<dbReference type="InterPro" id="IPR027417">
    <property type="entry name" value="P-loop_NTPase"/>
</dbReference>
<name>A0A438J0E5_VITVI</name>
<keyword evidence="2" id="KW-0347">Helicase</keyword>
<dbReference type="Pfam" id="PF00078">
    <property type="entry name" value="RVT_1"/>
    <property type="match status" value="1"/>
</dbReference>
<dbReference type="PROSITE" id="PS50878">
    <property type="entry name" value="RT_POL"/>
    <property type="match status" value="1"/>
</dbReference>
<dbReference type="PANTHER" id="PTHR33116">
    <property type="entry name" value="REVERSE TRANSCRIPTASE ZINC-BINDING DOMAIN-CONTAINING PROTEIN-RELATED-RELATED"/>
    <property type="match status" value="1"/>
</dbReference>
<evidence type="ECO:0000313" key="2">
    <source>
        <dbReference type="EMBL" id="RVX02404.1"/>
    </source>
</evidence>
<feature type="domain" description="Reverse transcriptase" evidence="1">
    <location>
        <begin position="1"/>
        <end position="413"/>
    </location>
</feature>
<dbReference type="Gene3D" id="3.40.50.300">
    <property type="entry name" value="P-loop containing nucleotide triphosphate hydrolases"/>
    <property type="match status" value="1"/>
</dbReference>
<dbReference type="InterPro" id="IPR043502">
    <property type="entry name" value="DNA/RNA_pol_sf"/>
</dbReference>
<keyword evidence="2" id="KW-0547">Nucleotide-binding</keyword>
<dbReference type="EMBL" id="QGNW01000071">
    <property type="protein sequence ID" value="RVX02404.1"/>
    <property type="molecule type" value="Genomic_DNA"/>
</dbReference>
<dbReference type="Pfam" id="PF13604">
    <property type="entry name" value="AAA_30"/>
    <property type="match status" value="1"/>
</dbReference>
<organism evidence="2 3">
    <name type="scientific">Vitis vinifera</name>
    <name type="common">Grape</name>
    <dbReference type="NCBI Taxonomy" id="29760"/>
    <lineage>
        <taxon>Eukaryota</taxon>
        <taxon>Viridiplantae</taxon>
        <taxon>Streptophyta</taxon>
        <taxon>Embryophyta</taxon>
        <taxon>Tracheophyta</taxon>
        <taxon>Spermatophyta</taxon>
        <taxon>Magnoliopsida</taxon>
        <taxon>eudicotyledons</taxon>
        <taxon>Gunneridae</taxon>
        <taxon>Pentapetalae</taxon>
        <taxon>rosids</taxon>
        <taxon>Vitales</taxon>
        <taxon>Vitaceae</taxon>
        <taxon>Viteae</taxon>
        <taxon>Vitis</taxon>
    </lineage>
</organism>
<dbReference type="AlphaFoldDB" id="A0A438J0E5"/>
<gene>
    <name evidence="2" type="primary">DNA2_1</name>
    <name evidence="2" type="ORF">CK203_028404</name>
</gene>
<dbReference type="SUPFAM" id="SSF52540">
    <property type="entry name" value="P-loop containing nucleoside triphosphate hydrolases"/>
    <property type="match status" value="1"/>
</dbReference>
<accession>A0A438J0E5</accession>
<dbReference type="CDD" id="cd01650">
    <property type="entry name" value="RT_nLTR_like"/>
    <property type="match status" value="1"/>
</dbReference>
<comment type="caution">
    <text evidence="2">The sequence shown here is derived from an EMBL/GenBank/DDBJ whole genome shotgun (WGS) entry which is preliminary data.</text>
</comment>
<dbReference type="Proteomes" id="UP000288805">
    <property type="component" value="Unassembled WGS sequence"/>
</dbReference>
<dbReference type="GO" id="GO:0004386">
    <property type="term" value="F:helicase activity"/>
    <property type="evidence" value="ECO:0007669"/>
    <property type="project" value="UniProtKB-KW"/>
</dbReference>
<dbReference type="PANTHER" id="PTHR33116:SF85">
    <property type="entry name" value="REVERSE TRANSCRIPTASE ZINC-BINDING DOMAIN-CONTAINING PROTEIN"/>
    <property type="match status" value="1"/>
</dbReference>
<keyword evidence="2" id="KW-0067">ATP-binding</keyword>
<protein>
    <submittedName>
        <fullName evidence="2">DNA replication ATP-dependent helicase/nuclease DNA2</fullName>
    </submittedName>
</protein>
<evidence type="ECO:0000259" key="1">
    <source>
        <dbReference type="PROSITE" id="PS50878"/>
    </source>
</evidence>
<proteinExistence type="predicted"/>
<sequence>MSQRPFEDLALSLKILAFLSRDTTHIRARQASFHNTLPLLILSTESGHLALASGVITDISRFHVYVCFSKRLRLPWSKRSSEEQDLLGEVFRIDKDEIVTSFAVMRFNLIQLFLQSMQGSHLRKMIVDLEVPRFDGGCIFSQDPAISYIRSEKSLNNDQRQAILKILTAKDYALILGMPGTGKTSTMVHAVKALLMRGASILLTSYTNSAVDNLLIKLKAQKRKEKGLVCKLDIEKAYDSISWSFLMKVLKKMGFGSCWMDWMWWCFSTAKFSVLINGVPAGFFSSSKGLRQGDPISPYLFILGMEVLSALIRRAVQGNFISGCRLRGRGDAEIMVSHLLFANDTVLFCEASKDQLTHLRWILAWFEVASGLRINLAKSELIPVGEIDNIEEMAVELGCRIGSFPVKYLGLPLGARHKALSTWTGWRKE</sequence>